<organism evidence="2 3">
    <name type="scientific">Ornithinibacillus halotolerans</name>
    <dbReference type="NCBI Taxonomy" id="1274357"/>
    <lineage>
        <taxon>Bacteria</taxon>
        <taxon>Bacillati</taxon>
        <taxon>Bacillota</taxon>
        <taxon>Bacilli</taxon>
        <taxon>Bacillales</taxon>
        <taxon>Bacillaceae</taxon>
        <taxon>Ornithinibacillus</taxon>
    </lineage>
</organism>
<dbReference type="GO" id="GO:0016020">
    <property type="term" value="C:membrane"/>
    <property type="evidence" value="ECO:0007669"/>
    <property type="project" value="InterPro"/>
</dbReference>
<dbReference type="GO" id="GO:0009847">
    <property type="term" value="P:spore germination"/>
    <property type="evidence" value="ECO:0007669"/>
    <property type="project" value="InterPro"/>
</dbReference>
<reference evidence="2" key="1">
    <citation type="journal article" date="2014" name="Int. J. Syst. Evol. Microbiol.">
        <title>Complete genome sequence of Corynebacterium casei LMG S-19264T (=DSM 44701T), isolated from a smear-ripened cheese.</title>
        <authorList>
            <consortium name="US DOE Joint Genome Institute (JGI-PGF)"/>
            <person name="Walter F."/>
            <person name="Albersmeier A."/>
            <person name="Kalinowski J."/>
            <person name="Ruckert C."/>
        </authorList>
    </citation>
    <scope>NUCLEOTIDE SEQUENCE</scope>
    <source>
        <strain evidence="2">CGMCC 1.12408</strain>
    </source>
</reference>
<keyword evidence="3" id="KW-1185">Reference proteome</keyword>
<dbReference type="InterPro" id="IPR004995">
    <property type="entry name" value="Spore_Ger"/>
</dbReference>
<dbReference type="AlphaFoldDB" id="A0A916WD50"/>
<evidence type="ECO:0000313" key="3">
    <source>
        <dbReference type="Proteomes" id="UP000613512"/>
    </source>
</evidence>
<dbReference type="EMBL" id="BMEY01000021">
    <property type="protein sequence ID" value="GGA87601.1"/>
    <property type="molecule type" value="Genomic_DNA"/>
</dbReference>
<keyword evidence="1" id="KW-0472">Membrane</keyword>
<evidence type="ECO:0000313" key="2">
    <source>
        <dbReference type="EMBL" id="GGA87601.1"/>
    </source>
</evidence>
<evidence type="ECO:0008006" key="4">
    <source>
        <dbReference type="Google" id="ProtNLM"/>
    </source>
</evidence>
<protein>
    <recommendedName>
        <fullName evidence="4">GerA spore germination protein</fullName>
    </recommendedName>
</protein>
<sequence>MLRSRFQKVIKDNTSIKEQSSQKDISIKESPILPDLNKTIETFKSIYSYTINQDVIIRHIHISGLNKQAAILFIDTITKTQHIEDVIIKPLLSNKDANRQIIDIISNNSIKTKKVIKDVLVEINKGNVALFIHGESEVYVLNAAQFEGRN</sequence>
<reference evidence="2" key="2">
    <citation type="submission" date="2020-09" db="EMBL/GenBank/DDBJ databases">
        <authorList>
            <person name="Sun Q."/>
            <person name="Zhou Y."/>
        </authorList>
    </citation>
    <scope>NUCLEOTIDE SEQUENCE</scope>
    <source>
        <strain evidence="2">CGMCC 1.12408</strain>
    </source>
</reference>
<comment type="caution">
    <text evidence="2">The sequence shown here is derived from an EMBL/GenBank/DDBJ whole genome shotgun (WGS) entry which is preliminary data.</text>
</comment>
<proteinExistence type="predicted"/>
<dbReference type="Proteomes" id="UP000613512">
    <property type="component" value="Unassembled WGS sequence"/>
</dbReference>
<dbReference type="Pfam" id="PF03323">
    <property type="entry name" value="GerA"/>
    <property type="match status" value="1"/>
</dbReference>
<gene>
    <name evidence="2" type="ORF">GCM10008025_32980</name>
</gene>
<evidence type="ECO:0000256" key="1">
    <source>
        <dbReference type="ARBA" id="ARBA00023136"/>
    </source>
</evidence>
<name>A0A916WD50_9BACI</name>
<accession>A0A916WD50</accession>